<evidence type="ECO:0000256" key="1">
    <source>
        <dbReference type="ARBA" id="ARBA00004123"/>
    </source>
</evidence>
<accession>A0ABD2PWI6</accession>
<comment type="caution">
    <text evidence="4">The sequence shown here is derived from an EMBL/GenBank/DDBJ whole genome shotgun (WGS) entry which is preliminary data.</text>
</comment>
<organism evidence="4 5">
    <name type="scientific">Cichlidogyrus casuarinus</name>
    <dbReference type="NCBI Taxonomy" id="1844966"/>
    <lineage>
        <taxon>Eukaryota</taxon>
        <taxon>Metazoa</taxon>
        <taxon>Spiralia</taxon>
        <taxon>Lophotrochozoa</taxon>
        <taxon>Platyhelminthes</taxon>
        <taxon>Monogenea</taxon>
        <taxon>Monopisthocotylea</taxon>
        <taxon>Dactylogyridea</taxon>
        <taxon>Ancyrocephalidae</taxon>
        <taxon>Cichlidogyrus</taxon>
    </lineage>
</organism>
<reference evidence="4 5" key="1">
    <citation type="submission" date="2024-11" db="EMBL/GenBank/DDBJ databases">
        <title>Adaptive evolution of stress response genes in parasites aligns with host niche diversity.</title>
        <authorList>
            <person name="Hahn C."/>
            <person name="Resl P."/>
        </authorList>
    </citation>
    <scope>NUCLEOTIDE SEQUENCE [LARGE SCALE GENOMIC DNA]</scope>
    <source>
        <strain evidence="4">EGGRZ-B1_66</strain>
        <tissue evidence="4">Body</tissue>
    </source>
</reference>
<dbReference type="Pfam" id="PF15613">
    <property type="entry name" value="WSD"/>
    <property type="match status" value="1"/>
</dbReference>
<comment type="subcellular location">
    <subcellularLocation>
        <location evidence="1">Nucleus</location>
    </subcellularLocation>
</comment>
<dbReference type="PANTHER" id="PTHR46510">
    <property type="entry name" value="BROMODOMAIN ADJACENT TO ZINC FINGER DOMAIN PROTEIN 1A"/>
    <property type="match status" value="1"/>
</dbReference>
<gene>
    <name evidence="4" type="ORF">Ciccas_009611</name>
</gene>
<dbReference type="AlphaFoldDB" id="A0ABD2PWI6"/>
<name>A0ABD2PWI6_9PLAT</name>
<dbReference type="InterPro" id="IPR047171">
    <property type="entry name" value="BAZ1A"/>
</dbReference>
<dbReference type="Proteomes" id="UP001626550">
    <property type="component" value="Unassembled WGS sequence"/>
</dbReference>
<evidence type="ECO:0000313" key="4">
    <source>
        <dbReference type="EMBL" id="KAL3311805.1"/>
    </source>
</evidence>
<dbReference type="InterPro" id="IPR028941">
    <property type="entry name" value="WHIM2_dom"/>
</dbReference>
<keyword evidence="5" id="KW-1185">Reference proteome</keyword>
<dbReference type="EMBL" id="JBJKFK010002007">
    <property type="protein sequence ID" value="KAL3311805.1"/>
    <property type="molecule type" value="Genomic_DNA"/>
</dbReference>
<evidence type="ECO:0000313" key="5">
    <source>
        <dbReference type="Proteomes" id="UP001626550"/>
    </source>
</evidence>
<keyword evidence="2" id="KW-0539">Nucleus</keyword>
<dbReference type="GO" id="GO:0005634">
    <property type="term" value="C:nucleus"/>
    <property type="evidence" value="ECO:0007669"/>
    <property type="project" value="UniProtKB-SubCell"/>
</dbReference>
<dbReference type="PANTHER" id="PTHR46510:SF1">
    <property type="entry name" value="BROMODOMAIN ADJACENT TO ZINC FINGER DOMAIN PROTEIN 1A"/>
    <property type="match status" value="1"/>
</dbReference>
<proteinExistence type="predicted"/>
<feature type="domain" description="WHIM2" evidence="3">
    <location>
        <begin position="14"/>
        <end position="217"/>
    </location>
</feature>
<sequence>MYESILELSRGCSMVPLGMDRLHRRYWLVLSLPAFLVEDAGPDSSHCPPLIDEKSSLEQSRELLEVSNQQVEADFRMGQDAEESLLRIKALVAEQSSSYHPNSRIVELFQSIQEQEALMTKASATFPSHSNDGVTSNILQDLLTPSKVTEATAREHRHNPAVAQVQRIRNNQVPWSIFSPGSASDEADCTLQLELLIAALNPRGRREAHLRRSLIHYKELIVKVMQQTTKDLLRKKQEQEEPRSDTAGRVCGRWALRMIDQMIVRMGFKLADFQPHRMNLSTAKVKTSIENIFVQDGDREAFLDKFQQIIGSLNKSVLD</sequence>
<evidence type="ECO:0000256" key="2">
    <source>
        <dbReference type="ARBA" id="ARBA00023242"/>
    </source>
</evidence>
<evidence type="ECO:0000259" key="3">
    <source>
        <dbReference type="Pfam" id="PF15613"/>
    </source>
</evidence>
<protein>
    <recommendedName>
        <fullName evidence="3">WHIM2 domain-containing protein</fullName>
    </recommendedName>
</protein>